<dbReference type="GO" id="GO:0030163">
    <property type="term" value="P:protein catabolic process"/>
    <property type="evidence" value="ECO:0007669"/>
    <property type="project" value="InterPro"/>
</dbReference>
<keyword evidence="3" id="KW-0012">Acyltransferase</keyword>
<dbReference type="InterPro" id="IPR004616">
    <property type="entry name" value="Leu/Phe-tRNA_Trfase"/>
</dbReference>
<keyword evidence="1" id="KW-0963">Cytoplasm</keyword>
<gene>
    <name evidence="4" type="ORF">ASTO00021_LOCUS1678</name>
    <name evidence="5" type="ORF">ASTO00021_LOCUS1679</name>
    <name evidence="6" type="ORF">ASTO00021_LOCUS1680</name>
</gene>
<dbReference type="GO" id="GO:0005737">
    <property type="term" value="C:cytoplasm"/>
    <property type="evidence" value="ECO:0007669"/>
    <property type="project" value="TreeGrafter"/>
</dbReference>
<dbReference type="Gene3D" id="3.40.630.70">
    <property type="entry name" value="Leucyl/phenylalanyl-tRNA-protein transferase, C-terminal domain"/>
    <property type="match status" value="1"/>
</dbReference>
<name>A0A6S8A973_9STRA</name>
<accession>A0A6S8A973</accession>
<organism evidence="4">
    <name type="scientific">Aplanochytrium stocchinoi</name>
    <dbReference type="NCBI Taxonomy" id="215587"/>
    <lineage>
        <taxon>Eukaryota</taxon>
        <taxon>Sar</taxon>
        <taxon>Stramenopiles</taxon>
        <taxon>Bigyra</taxon>
        <taxon>Labyrinthulomycetes</taxon>
        <taxon>Thraustochytrida</taxon>
        <taxon>Thraustochytriidae</taxon>
        <taxon>Aplanochytrium</taxon>
    </lineage>
</organism>
<dbReference type="EMBL" id="HBIN01002528">
    <property type="protein sequence ID" value="CAE0431343.1"/>
    <property type="molecule type" value="Transcribed_RNA"/>
</dbReference>
<dbReference type="InterPro" id="IPR042203">
    <property type="entry name" value="Leu/Phe-tRNA_Trfase_C"/>
</dbReference>
<evidence type="ECO:0000313" key="6">
    <source>
        <dbReference type="EMBL" id="CAE0431343.1"/>
    </source>
</evidence>
<keyword evidence="2" id="KW-0808">Transferase</keyword>
<evidence type="ECO:0000313" key="4">
    <source>
        <dbReference type="EMBL" id="CAE0431341.1"/>
    </source>
</evidence>
<protein>
    <submittedName>
        <fullName evidence="4">Uncharacterized protein</fullName>
    </submittedName>
</protein>
<evidence type="ECO:0000256" key="3">
    <source>
        <dbReference type="ARBA" id="ARBA00023315"/>
    </source>
</evidence>
<dbReference type="SUPFAM" id="SSF55729">
    <property type="entry name" value="Acyl-CoA N-acyltransferases (Nat)"/>
    <property type="match status" value="1"/>
</dbReference>
<sequence>MFHESKVQSLTSHSPQVLVEVSGLVNSAKVSVPVKLVNNHAHKQNSNNGVDIVARLRYEVESRGNERFNNSNFVPHRIANVVTIKKKPDFGESGNGLYAFPIYFLQVRTLYSCTICCTDTECNQELARIEFQTKPPSSDVELDLFTRVAGQQSCRCVFYDTELTQSFIEECPFDSLMTVVDLSKFCSDDSKRAVRDLFAKLYRASLFTLPTNNSIIFLPSPLQRFCLDLRISTKIRWDRNKRMREYLKNFRLSVNHNFPLSLKELFRSKPIQGQGKWVTNWLYDTLVGMAEHGESEKSQVEHRVFELWEGDKLVAVTAGFAVGSCYHDYSMATLVKDKRSCGHILTKVVGHILQRCGYSLWYWGYEVEYMKTYKGYGGRLFDRKEFAKRWFSASEEPPMKSIETEISCGNALVQPKM</sequence>
<evidence type="ECO:0000256" key="2">
    <source>
        <dbReference type="ARBA" id="ARBA00022679"/>
    </source>
</evidence>
<dbReference type="EMBL" id="HBIN01002527">
    <property type="protein sequence ID" value="CAE0431342.1"/>
    <property type="molecule type" value="Transcribed_RNA"/>
</dbReference>
<dbReference type="PANTHER" id="PTHR30098:SF7">
    <property type="entry name" value="LEUCYL_PHENYLALANYL-TRNA PROTEIN TRANSFERASE"/>
    <property type="match status" value="1"/>
</dbReference>
<dbReference type="GO" id="GO:0008914">
    <property type="term" value="F:leucyl-tRNA--protein transferase activity"/>
    <property type="evidence" value="ECO:0007669"/>
    <property type="project" value="InterPro"/>
</dbReference>
<dbReference type="InterPro" id="IPR016181">
    <property type="entry name" value="Acyl_CoA_acyltransferase"/>
</dbReference>
<dbReference type="EMBL" id="HBIN01002526">
    <property type="protein sequence ID" value="CAE0431341.1"/>
    <property type="molecule type" value="Transcribed_RNA"/>
</dbReference>
<evidence type="ECO:0000256" key="1">
    <source>
        <dbReference type="ARBA" id="ARBA00022490"/>
    </source>
</evidence>
<dbReference type="Pfam" id="PF03588">
    <property type="entry name" value="Leu_Phe_trans"/>
    <property type="match status" value="1"/>
</dbReference>
<reference evidence="4" key="1">
    <citation type="submission" date="2021-01" db="EMBL/GenBank/DDBJ databases">
        <authorList>
            <person name="Corre E."/>
            <person name="Pelletier E."/>
            <person name="Niang G."/>
            <person name="Scheremetjew M."/>
            <person name="Finn R."/>
            <person name="Kale V."/>
            <person name="Holt S."/>
            <person name="Cochrane G."/>
            <person name="Meng A."/>
            <person name="Brown T."/>
            <person name="Cohen L."/>
        </authorList>
    </citation>
    <scope>NUCLEOTIDE SEQUENCE</scope>
    <source>
        <strain evidence="4">GSBS06</strain>
    </source>
</reference>
<dbReference type="AlphaFoldDB" id="A0A6S8A973"/>
<dbReference type="PANTHER" id="PTHR30098">
    <property type="entry name" value="LEUCYL/PHENYLALANYL-TRNA--PROTEIN TRANSFERASE"/>
    <property type="match status" value="1"/>
</dbReference>
<evidence type="ECO:0000313" key="5">
    <source>
        <dbReference type="EMBL" id="CAE0431342.1"/>
    </source>
</evidence>
<proteinExistence type="predicted"/>